<dbReference type="InterPro" id="IPR007115">
    <property type="entry name" value="6-PTP_synth/QueD"/>
</dbReference>
<dbReference type="SUPFAM" id="SSF55620">
    <property type="entry name" value="Tetrahydrobiopterin biosynthesis enzymes-like"/>
    <property type="match status" value="1"/>
</dbReference>
<dbReference type="InterPro" id="IPR038418">
    <property type="entry name" value="6-PTP_synth/QueD_sf"/>
</dbReference>
<feature type="active site" description="Charge relay system" evidence="9">
    <location>
        <position position="109"/>
    </location>
</feature>
<accession>M4V7W4</accession>
<keyword evidence="12" id="KW-1185">Reference proteome</keyword>
<comment type="cofactor">
    <cofactor evidence="8 10">
        <name>Zn(2+)</name>
        <dbReference type="ChEBI" id="CHEBI:29105"/>
    </cofactor>
    <text evidence="8 10">Binds 1 zinc ion per subunit.</text>
</comment>
<evidence type="ECO:0000256" key="6">
    <source>
        <dbReference type="ARBA" id="ARBA00023239"/>
    </source>
</evidence>
<evidence type="ECO:0000256" key="5">
    <source>
        <dbReference type="ARBA" id="ARBA00022833"/>
    </source>
</evidence>
<proteinExistence type="inferred from homology"/>
<comment type="pathway">
    <text evidence="1 8">Purine metabolism; 7-cyano-7-deazaguanine biosynthesis.</text>
</comment>
<dbReference type="Proteomes" id="UP000012040">
    <property type="component" value="Chromosome"/>
</dbReference>
<dbReference type="Pfam" id="PF01242">
    <property type="entry name" value="PTPS"/>
    <property type="match status" value="1"/>
</dbReference>
<evidence type="ECO:0000256" key="2">
    <source>
        <dbReference type="ARBA" id="ARBA00008900"/>
    </source>
</evidence>
<evidence type="ECO:0000256" key="10">
    <source>
        <dbReference type="PIRSR" id="PIRSR006113-2"/>
    </source>
</evidence>
<evidence type="ECO:0000256" key="4">
    <source>
        <dbReference type="ARBA" id="ARBA00022723"/>
    </source>
</evidence>
<keyword evidence="4 8" id="KW-0479">Metal-binding</keyword>
<dbReference type="RefSeq" id="WP_015469808.1">
    <property type="nucleotide sequence ID" value="NC_020813.1"/>
</dbReference>
<evidence type="ECO:0000313" key="12">
    <source>
        <dbReference type="Proteomes" id="UP000012040"/>
    </source>
</evidence>
<dbReference type="STRING" id="1184267.A11Q_1102"/>
<evidence type="ECO:0000256" key="7">
    <source>
        <dbReference type="ARBA" id="ARBA00048807"/>
    </source>
</evidence>
<keyword evidence="8" id="KW-0671">Queuosine biosynthesis</keyword>
<dbReference type="PIRSF" id="PIRSF006113">
    <property type="entry name" value="PTP_synth"/>
    <property type="match status" value="1"/>
</dbReference>
<feature type="binding site" evidence="10">
    <location>
        <position position="32"/>
    </location>
    <ligand>
        <name>Zn(2+)</name>
        <dbReference type="ChEBI" id="CHEBI:29105"/>
    </ligand>
</feature>
<feature type="binding site" evidence="10">
    <location>
        <position position="30"/>
    </location>
    <ligand>
        <name>Zn(2+)</name>
        <dbReference type="ChEBI" id="CHEBI:29105"/>
    </ligand>
</feature>
<dbReference type="GO" id="GO:0046872">
    <property type="term" value="F:metal ion binding"/>
    <property type="evidence" value="ECO:0007669"/>
    <property type="project" value="UniProtKB-KW"/>
</dbReference>
<sequence>MKYELKQHFQIESARFLPHLPADHPCSRMHGHSFKIILTLKGDLDPQIGWVVDYHQITQVMQPLLKQLDHRVLNEVEGLENPTSELLAKWIYERALKTLPILQRVTIMETPATECTYPV</sequence>
<dbReference type="Gene3D" id="3.30.479.10">
    <property type="entry name" value="6-pyruvoyl tetrahydropterin synthase/QueD"/>
    <property type="match status" value="1"/>
</dbReference>
<dbReference type="eggNOG" id="COG0720">
    <property type="taxonomic scope" value="Bacteria"/>
</dbReference>
<evidence type="ECO:0000313" key="11">
    <source>
        <dbReference type="EMBL" id="AGH95318.1"/>
    </source>
</evidence>
<dbReference type="EMBL" id="CP003537">
    <property type="protein sequence ID" value="AGH95318.1"/>
    <property type="molecule type" value="Genomic_DNA"/>
</dbReference>
<evidence type="ECO:0000256" key="1">
    <source>
        <dbReference type="ARBA" id="ARBA00005061"/>
    </source>
</evidence>
<dbReference type="PANTHER" id="PTHR12589:SF7">
    <property type="entry name" value="6-PYRUVOYL TETRAHYDROBIOPTERIN SYNTHASE"/>
    <property type="match status" value="1"/>
</dbReference>
<comment type="similarity">
    <text evidence="2 8">Belongs to the PTPS family. QueD subfamily.</text>
</comment>
<evidence type="ECO:0000256" key="9">
    <source>
        <dbReference type="PIRSR" id="PIRSR006113-1"/>
    </source>
</evidence>
<gene>
    <name evidence="11" type="ORF">A11Q_1102</name>
</gene>
<dbReference type="NCBIfam" id="TIGR03367">
    <property type="entry name" value="queuosine_QueD"/>
    <property type="match status" value="1"/>
</dbReference>
<organism evidence="11 12">
    <name type="scientific">Pseudobdellovibrio exovorus JSS</name>
    <dbReference type="NCBI Taxonomy" id="1184267"/>
    <lineage>
        <taxon>Bacteria</taxon>
        <taxon>Pseudomonadati</taxon>
        <taxon>Bdellovibrionota</taxon>
        <taxon>Bdellovibrionia</taxon>
        <taxon>Bdellovibrionales</taxon>
        <taxon>Pseudobdellovibrionaceae</taxon>
        <taxon>Pseudobdellovibrio</taxon>
    </lineage>
</organism>
<dbReference type="HOGENOM" id="CLU_111016_6_1_7"/>
<dbReference type="OrthoDB" id="5294131at2"/>
<keyword evidence="6 8" id="KW-0456">Lyase</keyword>
<dbReference type="GO" id="GO:0008616">
    <property type="term" value="P:tRNA queuosine(34) biosynthetic process"/>
    <property type="evidence" value="ECO:0007669"/>
    <property type="project" value="UniProtKB-KW"/>
</dbReference>
<dbReference type="GO" id="GO:0070497">
    <property type="term" value="F:6-carboxytetrahydropterin synthase activity"/>
    <property type="evidence" value="ECO:0007669"/>
    <property type="project" value="UniProtKB-EC"/>
</dbReference>
<evidence type="ECO:0000256" key="3">
    <source>
        <dbReference type="ARBA" id="ARBA00018141"/>
    </source>
</evidence>
<dbReference type="UniPathway" id="UPA00391"/>
<keyword evidence="5 8" id="KW-0862">Zinc</keyword>
<protein>
    <recommendedName>
        <fullName evidence="3 8">6-carboxy-5,6,7,8-tetrahydropterin synthase</fullName>
        <ecNumber evidence="8">4.-.-.-</ecNumber>
    </recommendedName>
</protein>
<feature type="active site" description="Charge relay system" evidence="9">
    <location>
        <position position="70"/>
    </location>
</feature>
<feature type="active site" description="Proton acceptor" evidence="9">
    <location>
        <position position="26"/>
    </location>
</feature>
<reference evidence="11 12" key="1">
    <citation type="journal article" date="2013" name="ISME J.">
        <title>By their genes ye shall know them: genomic signatures of predatory bacteria.</title>
        <authorList>
            <person name="Pasternak Z."/>
            <person name="Pietrokovski S."/>
            <person name="Rotem O."/>
            <person name="Gophna U."/>
            <person name="Lurie-Weinberger M.N."/>
            <person name="Jurkevitch E."/>
        </authorList>
    </citation>
    <scope>NUCLEOTIDE SEQUENCE [LARGE SCALE GENOMIC DNA]</scope>
    <source>
        <strain evidence="11 12">JSS</strain>
    </source>
</reference>
<name>M4V7W4_9BACT</name>
<dbReference type="AlphaFoldDB" id="M4V7W4"/>
<comment type="catalytic activity">
    <reaction evidence="7 8">
        <text>7,8-dihydroneopterin 3'-triphosphate + H2O = 6-carboxy-5,6,7,8-tetrahydropterin + triphosphate + acetaldehyde + 2 H(+)</text>
        <dbReference type="Rhea" id="RHEA:27966"/>
        <dbReference type="ChEBI" id="CHEBI:15343"/>
        <dbReference type="ChEBI" id="CHEBI:15377"/>
        <dbReference type="ChEBI" id="CHEBI:15378"/>
        <dbReference type="ChEBI" id="CHEBI:18036"/>
        <dbReference type="ChEBI" id="CHEBI:58462"/>
        <dbReference type="ChEBI" id="CHEBI:61032"/>
        <dbReference type="EC" id="4.1.2.50"/>
    </reaction>
</comment>
<dbReference type="PANTHER" id="PTHR12589">
    <property type="entry name" value="PYRUVOYL TETRAHYDROBIOPTERIN SYNTHASE"/>
    <property type="match status" value="1"/>
</dbReference>
<dbReference type="EC" id="4.-.-.-" evidence="8"/>
<evidence type="ECO:0000256" key="8">
    <source>
        <dbReference type="PIRNR" id="PIRNR006113"/>
    </source>
</evidence>
<dbReference type="PATRIC" id="fig|1184267.3.peg.1116"/>
<dbReference type="KEGG" id="bex:A11Q_1102"/>